<name>A0A316DP79_9FLAO</name>
<dbReference type="InterPro" id="IPR013783">
    <property type="entry name" value="Ig-like_fold"/>
</dbReference>
<sequence>MSCSDVVLVDDISGENIRVLAPTDGALLNENIVTFTWEQVEDAEWYAIQIAKPNFAEALQIVTDSTIIGLNFTKVLELGEYQWRVRGENSEYHTGYSTQSFAIE</sequence>
<reference evidence="1 2" key="1">
    <citation type="submission" date="2018-05" db="EMBL/GenBank/DDBJ databases">
        <title>Genomic Encyclopedia of Archaeal and Bacterial Type Strains, Phase II (KMG-II): from individual species to whole genera.</title>
        <authorList>
            <person name="Goeker M."/>
        </authorList>
    </citation>
    <scope>NUCLEOTIDE SEQUENCE [LARGE SCALE GENOMIC DNA]</scope>
    <source>
        <strain evidence="1 2">DSM 22637</strain>
    </source>
</reference>
<proteinExistence type="predicted"/>
<comment type="caution">
    <text evidence="1">The sequence shown here is derived from an EMBL/GenBank/DDBJ whole genome shotgun (WGS) entry which is preliminary data.</text>
</comment>
<accession>A0A316DP79</accession>
<evidence type="ECO:0008006" key="3">
    <source>
        <dbReference type="Google" id="ProtNLM"/>
    </source>
</evidence>
<gene>
    <name evidence="1" type="ORF">LX78_01378</name>
</gene>
<keyword evidence="2" id="KW-1185">Reference proteome</keyword>
<dbReference type="Gene3D" id="2.60.40.10">
    <property type="entry name" value="Immunoglobulins"/>
    <property type="match status" value="1"/>
</dbReference>
<dbReference type="EMBL" id="QGGP01000002">
    <property type="protein sequence ID" value="PWK20027.1"/>
    <property type="molecule type" value="Genomic_DNA"/>
</dbReference>
<organism evidence="1 2">
    <name type="scientific">Xanthomarina spongicola</name>
    <dbReference type="NCBI Taxonomy" id="570520"/>
    <lineage>
        <taxon>Bacteria</taxon>
        <taxon>Pseudomonadati</taxon>
        <taxon>Bacteroidota</taxon>
        <taxon>Flavobacteriia</taxon>
        <taxon>Flavobacteriales</taxon>
        <taxon>Flavobacteriaceae</taxon>
        <taxon>Xanthomarina</taxon>
    </lineage>
</organism>
<protein>
    <recommendedName>
        <fullName evidence="3">Fibronectin type-III domain-containing protein</fullName>
    </recommendedName>
</protein>
<evidence type="ECO:0000313" key="1">
    <source>
        <dbReference type="EMBL" id="PWK20027.1"/>
    </source>
</evidence>
<dbReference type="Proteomes" id="UP000245430">
    <property type="component" value="Unassembled WGS sequence"/>
</dbReference>
<dbReference type="AlphaFoldDB" id="A0A316DP79"/>
<evidence type="ECO:0000313" key="2">
    <source>
        <dbReference type="Proteomes" id="UP000245430"/>
    </source>
</evidence>